<feature type="compositionally biased region" description="Basic and acidic residues" evidence="1">
    <location>
        <begin position="152"/>
        <end position="170"/>
    </location>
</feature>
<reference evidence="2 3" key="1">
    <citation type="submission" date="2024-10" db="EMBL/GenBank/DDBJ databases">
        <title>Updated reference genomes for cyclostephanoid diatoms.</title>
        <authorList>
            <person name="Roberts W.R."/>
            <person name="Alverson A.J."/>
        </authorList>
    </citation>
    <scope>NUCLEOTIDE SEQUENCE [LARGE SCALE GENOMIC DNA]</scope>
    <source>
        <strain evidence="2 3">AJA276-08</strain>
    </source>
</reference>
<evidence type="ECO:0000313" key="2">
    <source>
        <dbReference type="EMBL" id="KAL3773441.1"/>
    </source>
</evidence>
<feature type="compositionally biased region" description="Basic and acidic residues" evidence="1">
    <location>
        <begin position="101"/>
        <end position="114"/>
    </location>
</feature>
<dbReference type="EMBL" id="JALLAZ020001531">
    <property type="protein sequence ID" value="KAL3773441.1"/>
    <property type="molecule type" value="Genomic_DNA"/>
</dbReference>
<dbReference type="Proteomes" id="UP001530315">
    <property type="component" value="Unassembled WGS sequence"/>
</dbReference>
<dbReference type="AlphaFoldDB" id="A0ABD3NEF8"/>
<proteinExistence type="predicted"/>
<feature type="compositionally biased region" description="Acidic residues" evidence="1">
    <location>
        <begin position="294"/>
        <end position="312"/>
    </location>
</feature>
<evidence type="ECO:0000313" key="3">
    <source>
        <dbReference type="Proteomes" id="UP001530315"/>
    </source>
</evidence>
<comment type="caution">
    <text evidence="2">The sequence shown here is derived from an EMBL/GenBank/DDBJ whole genome shotgun (WGS) entry which is preliminary data.</text>
</comment>
<feature type="region of interest" description="Disordered" evidence="1">
    <location>
        <begin position="90"/>
        <end position="170"/>
    </location>
</feature>
<name>A0ABD3NEF8_9STRA</name>
<organism evidence="2 3">
    <name type="scientific">Stephanodiscus triporus</name>
    <dbReference type="NCBI Taxonomy" id="2934178"/>
    <lineage>
        <taxon>Eukaryota</taxon>
        <taxon>Sar</taxon>
        <taxon>Stramenopiles</taxon>
        <taxon>Ochrophyta</taxon>
        <taxon>Bacillariophyta</taxon>
        <taxon>Coscinodiscophyceae</taxon>
        <taxon>Thalassiosirophycidae</taxon>
        <taxon>Stephanodiscales</taxon>
        <taxon>Stephanodiscaceae</taxon>
        <taxon>Stephanodiscus</taxon>
    </lineage>
</organism>
<feature type="compositionally biased region" description="Polar residues" evidence="1">
    <location>
        <begin position="185"/>
        <end position="200"/>
    </location>
</feature>
<sequence length="312" mass="34120">MLRDIVSKARIGASAELEAMTAERDFFREKYSEQMVVMEQLRGKLRDSQRVIDKLRSLILDVEVEKSRSVQHSGAGKAVRLIGGISGRSSNTSLTSFGEDQSLRSRNADDRASLDECANDKVSPVVRDSVTPTSNTNDTDDERSATSEQSIEDEKQAGEEESRSSEDDEADKIRANAERMLQWAQYQTSKRSTPNTSIVQECTDGPDGESMSPRSAAGSKGVSESIVLPMIFDERRSRLLDDNDDSTLGSYSTHRSERSAGTRNTSGTTSKGTPKGGKIGKLFNNLRDMIDPPSESESEGGSDEDSTDGISR</sequence>
<feature type="region of interest" description="Disordered" evidence="1">
    <location>
        <begin position="185"/>
        <end position="312"/>
    </location>
</feature>
<feature type="compositionally biased region" description="Polar residues" evidence="1">
    <location>
        <begin position="90"/>
        <end position="99"/>
    </location>
</feature>
<evidence type="ECO:0000256" key="1">
    <source>
        <dbReference type="SAM" id="MobiDB-lite"/>
    </source>
</evidence>
<accession>A0ABD3NEF8</accession>
<protein>
    <submittedName>
        <fullName evidence="2">Uncharacterized protein</fullName>
    </submittedName>
</protein>
<keyword evidence="3" id="KW-1185">Reference proteome</keyword>
<gene>
    <name evidence="2" type="ORF">ACHAW5_002618</name>
</gene>
<feature type="compositionally biased region" description="Basic and acidic residues" evidence="1">
    <location>
        <begin position="232"/>
        <end position="241"/>
    </location>
</feature>